<name>A0A151X2H1_9HYME</name>
<dbReference type="Proteomes" id="UP000075809">
    <property type="component" value="Unassembled WGS sequence"/>
</dbReference>
<evidence type="ECO:0000256" key="1">
    <source>
        <dbReference type="SAM" id="MobiDB-lite"/>
    </source>
</evidence>
<protein>
    <submittedName>
        <fullName evidence="2">Uncharacterized protein</fullName>
    </submittedName>
</protein>
<accession>A0A151X2H1</accession>
<evidence type="ECO:0000313" key="3">
    <source>
        <dbReference type="Proteomes" id="UP000075809"/>
    </source>
</evidence>
<gene>
    <name evidence="2" type="ORF">ALC60_06498</name>
</gene>
<evidence type="ECO:0000313" key="2">
    <source>
        <dbReference type="EMBL" id="KYQ54582.1"/>
    </source>
</evidence>
<dbReference type="EMBL" id="KQ982578">
    <property type="protein sequence ID" value="KYQ54582.1"/>
    <property type="molecule type" value="Genomic_DNA"/>
</dbReference>
<feature type="compositionally biased region" description="Low complexity" evidence="1">
    <location>
        <begin position="183"/>
        <end position="194"/>
    </location>
</feature>
<keyword evidence="3" id="KW-1185">Reference proteome</keyword>
<reference evidence="2 3" key="1">
    <citation type="submission" date="2015-09" db="EMBL/GenBank/DDBJ databases">
        <title>Trachymyrmex zeteki WGS genome.</title>
        <authorList>
            <person name="Nygaard S."/>
            <person name="Hu H."/>
            <person name="Boomsma J."/>
            <person name="Zhang G."/>
        </authorList>
    </citation>
    <scope>NUCLEOTIDE SEQUENCE [LARGE SCALE GENOMIC DNA]</scope>
    <source>
        <strain evidence="2">Tzet28-1</strain>
        <tissue evidence="2">Whole body</tissue>
    </source>
</reference>
<organism evidence="2 3">
    <name type="scientific">Mycetomoellerius zeteki</name>
    <dbReference type="NCBI Taxonomy" id="64791"/>
    <lineage>
        <taxon>Eukaryota</taxon>
        <taxon>Metazoa</taxon>
        <taxon>Ecdysozoa</taxon>
        <taxon>Arthropoda</taxon>
        <taxon>Hexapoda</taxon>
        <taxon>Insecta</taxon>
        <taxon>Pterygota</taxon>
        <taxon>Neoptera</taxon>
        <taxon>Endopterygota</taxon>
        <taxon>Hymenoptera</taxon>
        <taxon>Apocrita</taxon>
        <taxon>Aculeata</taxon>
        <taxon>Formicoidea</taxon>
        <taxon>Formicidae</taxon>
        <taxon>Myrmicinae</taxon>
        <taxon>Mycetomoellerius</taxon>
    </lineage>
</organism>
<feature type="region of interest" description="Disordered" evidence="1">
    <location>
        <begin position="148"/>
        <end position="244"/>
    </location>
</feature>
<sequence length="268" mass="29416">MLPDENAVSFNLQTTGALKQRKRAIELLEARELFKSVEWLVEAEQPSLSAQGFGNKGGGFTFKFSTRPRSLPGTRLHPCRLSCAGLLVAQITSLTEGYLLLSEDPVQGGKMEWSQEEEGKGRTVGKERPRTTWCRTLARRHDVLLLIQRSNEGGGPRGRAREKVPHHFAGYRTTRSRVPPTVAPGNRGRPNGPRARPHESRPPALSRHGPGRRTLLAVCPPSPPRPPSPRQASPPTSAEGCASPLALPLHDWSLHSDERSHVIGPPPH</sequence>
<proteinExistence type="predicted"/>
<feature type="compositionally biased region" description="Pro residues" evidence="1">
    <location>
        <begin position="220"/>
        <end position="229"/>
    </location>
</feature>
<dbReference type="AlphaFoldDB" id="A0A151X2H1"/>